<keyword evidence="1" id="KW-1133">Transmembrane helix</keyword>
<accession>A0A2S9JGD2</accession>
<dbReference type="GO" id="GO:0016989">
    <property type="term" value="F:sigma factor antagonist activity"/>
    <property type="evidence" value="ECO:0007669"/>
    <property type="project" value="TreeGrafter"/>
</dbReference>
<dbReference type="RefSeq" id="WP_105727439.1">
    <property type="nucleotide sequence ID" value="NZ_PVBS01000004.1"/>
</dbReference>
<dbReference type="OrthoDB" id="1452822at2"/>
<feature type="domain" description="FecR protein" evidence="2">
    <location>
        <begin position="173"/>
        <end position="270"/>
    </location>
</feature>
<dbReference type="AlphaFoldDB" id="A0A2S9JGD2"/>
<gene>
    <name evidence="4" type="ORF">C5749_17040</name>
</gene>
<dbReference type="PANTHER" id="PTHR30273">
    <property type="entry name" value="PERIPLASMIC SIGNAL SENSOR AND SIGMA FACTOR ACTIVATOR FECR-RELATED"/>
    <property type="match status" value="1"/>
</dbReference>
<name>A0A2S9JGD2_9SPHI</name>
<protein>
    <recommendedName>
        <fullName evidence="6">Anti-sigma factor</fullName>
    </recommendedName>
</protein>
<evidence type="ECO:0000259" key="2">
    <source>
        <dbReference type="Pfam" id="PF04773"/>
    </source>
</evidence>
<evidence type="ECO:0008006" key="6">
    <source>
        <dbReference type="Google" id="ProtNLM"/>
    </source>
</evidence>
<proteinExistence type="predicted"/>
<comment type="caution">
    <text evidence="4">The sequence shown here is derived from an EMBL/GenBank/DDBJ whole genome shotgun (WGS) entry which is preliminary data.</text>
</comment>
<dbReference type="InterPro" id="IPR006860">
    <property type="entry name" value="FecR"/>
</dbReference>
<keyword evidence="1" id="KW-0812">Transmembrane</keyword>
<feature type="domain" description="Protein FecR C-terminal" evidence="3">
    <location>
        <begin position="315"/>
        <end position="378"/>
    </location>
</feature>
<organism evidence="4 5">
    <name type="scientific">Sphingobacterium gobiense</name>
    <dbReference type="NCBI Taxonomy" id="1382456"/>
    <lineage>
        <taxon>Bacteria</taxon>
        <taxon>Pseudomonadati</taxon>
        <taxon>Bacteroidota</taxon>
        <taxon>Sphingobacteriia</taxon>
        <taxon>Sphingobacteriales</taxon>
        <taxon>Sphingobacteriaceae</taxon>
        <taxon>Sphingobacterium</taxon>
    </lineage>
</organism>
<dbReference type="InterPro" id="IPR032508">
    <property type="entry name" value="FecR_C"/>
</dbReference>
<reference evidence="4 5" key="1">
    <citation type="submission" date="2018-02" db="EMBL/GenBank/DDBJ databases">
        <title>The draft genome of Sphingobacterium gobiense H7.</title>
        <authorList>
            <person name="Li L."/>
            <person name="Liu L."/>
            <person name="Zhang X."/>
            <person name="Wang T."/>
            <person name="Liang L."/>
        </authorList>
    </citation>
    <scope>NUCLEOTIDE SEQUENCE [LARGE SCALE GENOMIC DNA]</scope>
    <source>
        <strain evidence="4 5">ACCC 05757</strain>
    </source>
</reference>
<dbReference type="Gene3D" id="3.55.50.30">
    <property type="match status" value="1"/>
</dbReference>
<dbReference type="Pfam" id="PF16344">
    <property type="entry name" value="FecR_C"/>
    <property type="match status" value="1"/>
</dbReference>
<feature type="transmembrane region" description="Helical" evidence="1">
    <location>
        <begin position="80"/>
        <end position="99"/>
    </location>
</feature>
<evidence type="ECO:0000313" key="5">
    <source>
        <dbReference type="Proteomes" id="UP000238642"/>
    </source>
</evidence>
<keyword evidence="1" id="KW-0472">Membrane</keyword>
<dbReference type="Gene3D" id="2.60.120.1440">
    <property type="match status" value="1"/>
</dbReference>
<dbReference type="EMBL" id="PVBS01000004">
    <property type="protein sequence ID" value="PRD52003.1"/>
    <property type="molecule type" value="Genomic_DNA"/>
</dbReference>
<dbReference type="Pfam" id="PF04773">
    <property type="entry name" value="FecR"/>
    <property type="match status" value="1"/>
</dbReference>
<sequence length="389" mass="44019">MSDKAMKIRLQQLMDRFMEGTLTDVEAEELSIWYEQHAEVNFFDDFPDIDRESLRHIMMENVMHGAGIRQPTRAPWMRRMFPIIAAAAAAVIVMMTVYWRDYASNKRNTIASETILPANEDATLQLSDGQLLDLATMATGDSTIDEGIAIYKNQNGEIEYKVVSDRAHLGVNVVRSPLGSVVRVVLPDGSRVVLNARSELRYSLNMMQDSVRYIQLSGEAHFTVKHTDNDKPFVVQSAGQEVFVLGTVFNVEAYAGSEPIKTSLQEGRVELKINQVKGRIPLRPGQQLVLERQKHDYVIKPFSAETELDWVDGNFIFQGDELFGVLKRIADWYDLELDVPHKKVKQYTVYGVISRKKPLSDILSVLEQSVGLRFGVEEEPSGKKLLVLL</sequence>
<keyword evidence="5" id="KW-1185">Reference proteome</keyword>
<dbReference type="InterPro" id="IPR012373">
    <property type="entry name" value="Ferrdict_sens_TM"/>
</dbReference>
<dbReference type="Proteomes" id="UP000238642">
    <property type="component" value="Unassembled WGS sequence"/>
</dbReference>
<evidence type="ECO:0000259" key="3">
    <source>
        <dbReference type="Pfam" id="PF16344"/>
    </source>
</evidence>
<evidence type="ECO:0000313" key="4">
    <source>
        <dbReference type="EMBL" id="PRD52003.1"/>
    </source>
</evidence>
<evidence type="ECO:0000256" key="1">
    <source>
        <dbReference type="SAM" id="Phobius"/>
    </source>
</evidence>
<dbReference type="PANTHER" id="PTHR30273:SF2">
    <property type="entry name" value="PROTEIN FECR"/>
    <property type="match status" value="1"/>
</dbReference>